<organism evidence="4 5">
    <name type="scientific">Hydra vulgaris</name>
    <name type="common">Hydra</name>
    <name type="synonym">Hydra attenuata</name>
    <dbReference type="NCBI Taxonomy" id="6087"/>
    <lineage>
        <taxon>Eukaryota</taxon>
        <taxon>Metazoa</taxon>
        <taxon>Cnidaria</taxon>
        <taxon>Hydrozoa</taxon>
        <taxon>Hydroidolina</taxon>
        <taxon>Anthoathecata</taxon>
        <taxon>Aplanulata</taxon>
        <taxon>Hydridae</taxon>
        <taxon>Hydra</taxon>
    </lineage>
</organism>
<dbReference type="InterPro" id="IPR036770">
    <property type="entry name" value="Ankyrin_rpt-contain_sf"/>
</dbReference>
<dbReference type="RefSeq" id="XP_065662948.1">
    <property type="nucleotide sequence ID" value="XM_065806876.1"/>
</dbReference>
<gene>
    <name evidence="5" type="primary">LOC105849324</name>
</gene>
<feature type="repeat" description="ANK" evidence="3">
    <location>
        <begin position="146"/>
        <end position="178"/>
    </location>
</feature>
<dbReference type="PANTHER" id="PTHR24198:SF165">
    <property type="entry name" value="ANKYRIN REPEAT-CONTAINING PROTEIN-RELATED"/>
    <property type="match status" value="1"/>
</dbReference>
<dbReference type="Proteomes" id="UP001652625">
    <property type="component" value="Chromosome 09"/>
</dbReference>
<accession>A0ABM4CMD7</accession>
<evidence type="ECO:0000256" key="3">
    <source>
        <dbReference type="PROSITE-ProRule" id="PRU00023"/>
    </source>
</evidence>
<keyword evidence="4" id="KW-1185">Reference proteome</keyword>
<sequence>MTLLYKKQSKLKLQSRLLIEYIDKNDLKSAESILIKKIDINADVLTSYGVLLNPLCHAVTNGSIEMVQLLLKYGANVSPFLDDKKNPLQLAIIQDNAQLFETLVKADVKQQIDFNLLLLYASELGKTNIINVLVKKCSNINFCDAKGETALSKVLSKGYSDCVKILLEHGATTKNNKQKTLNKNTPHLLNYDTSNNLIEKNEMFARSSFEYAVNKHFNIVFGSNKELNVNKGKQLLTKPLYVKLQNDVSLQENEKAIKVKTLFCKARSGSIGSSFVHL</sequence>
<dbReference type="InterPro" id="IPR002110">
    <property type="entry name" value="Ankyrin_rpt"/>
</dbReference>
<dbReference type="SUPFAM" id="SSF48403">
    <property type="entry name" value="Ankyrin repeat"/>
    <property type="match status" value="1"/>
</dbReference>
<name>A0ABM4CMD7_HYDVU</name>
<dbReference type="PANTHER" id="PTHR24198">
    <property type="entry name" value="ANKYRIN REPEAT AND PROTEIN KINASE DOMAIN-CONTAINING PROTEIN"/>
    <property type="match status" value="1"/>
</dbReference>
<evidence type="ECO:0000313" key="5">
    <source>
        <dbReference type="RefSeq" id="XP_065662948.1"/>
    </source>
</evidence>
<keyword evidence="1" id="KW-0677">Repeat</keyword>
<dbReference type="Pfam" id="PF12796">
    <property type="entry name" value="Ank_2"/>
    <property type="match status" value="2"/>
</dbReference>
<evidence type="ECO:0000256" key="1">
    <source>
        <dbReference type="ARBA" id="ARBA00022737"/>
    </source>
</evidence>
<dbReference type="Gene3D" id="1.25.40.20">
    <property type="entry name" value="Ankyrin repeat-containing domain"/>
    <property type="match status" value="1"/>
</dbReference>
<evidence type="ECO:0000313" key="4">
    <source>
        <dbReference type="Proteomes" id="UP001652625"/>
    </source>
</evidence>
<reference evidence="5" key="1">
    <citation type="submission" date="2025-08" db="UniProtKB">
        <authorList>
            <consortium name="RefSeq"/>
        </authorList>
    </citation>
    <scope>IDENTIFICATION</scope>
</reference>
<protein>
    <submittedName>
        <fullName evidence="5">Uncharacterized protein LOC105849324</fullName>
    </submittedName>
</protein>
<keyword evidence="2 3" id="KW-0040">ANK repeat</keyword>
<dbReference type="PROSITE" id="PS50088">
    <property type="entry name" value="ANK_REPEAT"/>
    <property type="match status" value="2"/>
</dbReference>
<evidence type="ECO:0000256" key="2">
    <source>
        <dbReference type="ARBA" id="ARBA00023043"/>
    </source>
</evidence>
<feature type="repeat" description="ANK" evidence="3">
    <location>
        <begin position="53"/>
        <end position="78"/>
    </location>
</feature>
<dbReference type="PROSITE" id="PS50297">
    <property type="entry name" value="ANK_REP_REGION"/>
    <property type="match status" value="1"/>
</dbReference>
<dbReference type="SMART" id="SM00248">
    <property type="entry name" value="ANK"/>
    <property type="match status" value="4"/>
</dbReference>
<dbReference type="GeneID" id="105849324"/>
<proteinExistence type="predicted"/>